<dbReference type="PANTHER" id="PTHR10094">
    <property type="entry name" value="STEROL CARRIER PROTEIN 2 SCP-2 FAMILY PROTEIN"/>
    <property type="match status" value="1"/>
</dbReference>
<gene>
    <name evidence="2" type="ORF">HETSPECPRED_001321</name>
</gene>
<dbReference type="PANTHER" id="PTHR10094:SF25">
    <property type="entry name" value="SCP2 STEROL-BINDING DOMAIN-CONTAINING PROTEIN 1"/>
    <property type="match status" value="1"/>
</dbReference>
<proteinExistence type="predicted"/>
<dbReference type="Gene3D" id="3.30.1050.10">
    <property type="entry name" value="SCP2 sterol-binding domain"/>
    <property type="match status" value="2"/>
</dbReference>
<dbReference type="EMBL" id="CAJPDS010000012">
    <property type="protein sequence ID" value="CAF9913085.1"/>
    <property type="molecule type" value="Genomic_DNA"/>
</dbReference>
<dbReference type="OrthoDB" id="10265837at2759"/>
<keyword evidence="3" id="KW-1185">Reference proteome</keyword>
<dbReference type="InterPro" id="IPR003033">
    <property type="entry name" value="SCP2_sterol-bd_dom"/>
</dbReference>
<comment type="caution">
    <text evidence="2">The sequence shown here is derived from an EMBL/GenBank/DDBJ whole genome shotgun (WGS) entry which is preliminary data.</text>
</comment>
<dbReference type="Proteomes" id="UP000664521">
    <property type="component" value="Unassembled WGS sequence"/>
</dbReference>
<dbReference type="GO" id="GO:0005829">
    <property type="term" value="C:cytosol"/>
    <property type="evidence" value="ECO:0007669"/>
    <property type="project" value="TreeGrafter"/>
</dbReference>
<feature type="domain" description="SCP2" evidence="1">
    <location>
        <begin position="107"/>
        <end position="152"/>
    </location>
</feature>
<name>A0A8H3IEL8_9LECA</name>
<dbReference type="Pfam" id="PF02036">
    <property type="entry name" value="SCP2"/>
    <property type="match status" value="2"/>
</dbReference>
<protein>
    <recommendedName>
        <fullName evidence="1">SCP2 domain-containing protein</fullName>
    </recommendedName>
</protein>
<evidence type="ECO:0000259" key="1">
    <source>
        <dbReference type="Pfam" id="PF02036"/>
    </source>
</evidence>
<organism evidence="2 3">
    <name type="scientific">Heterodermia speciosa</name>
    <dbReference type="NCBI Taxonomy" id="116794"/>
    <lineage>
        <taxon>Eukaryota</taxon>
        <taxon>Fungi</taxon>
        <taxon>Dikarya</taxon>
        <taxon>Ascomycota</taxon>
        <taxon>Pezizomycotina</taxon>
        <taxon>Lecanoromycetes</taxon>
        <taxon>OSLEUM clade</taxon>
        <taxon>Lecanoromycetidae</taxon>
        <taxon>Caliciales</taxon>
        <taxon>Physciaceae</taxon>
        <taxon>Heterodermia</taxon>
    </lineage>
</organism>
<reference evidence="2" key="1">
    <citation type="submission" date="2021-03" db="EMBL/GenBank/DDBJ databases">
        <authorList>
            <person name="Tagirdzhanova G."/>
        </authorList>
    </citation>
    <scope>NUCLEOTIDE SEQUENCE</scope>
</reference>
<evidence type="ECO:0000313" key="3">
    <source>
        <dbReference type="Proteomes" id="UP000664521"/>
    </source>
</evidence>
<dbReference type="SUPFAM" id="SSF55718">
    <property type="entry name" value="SCP-like"/>
    <property type="match status" value="2"/>
</dbReference>
<sequence length="160" mass="17246">MSLKSDSFPSSEAFEAINSSLQSDDAGRKDAVKKGNAVFSFTLKNKEDKTESWHIDLKDKGVVAKGEAPAGKKADGKLALTSPLSSILHSSSYMFGSMDSLLIVGLVFLSLSDEDFGKLASGKTQAQRLFMSGKLKIKGDIMKATKMEPILKKAQTKPKL</sequence>
<accession>A0A8H3IEL8</accession>
<feature type="domain" description="SCP2" evidence="1">
    <location>
        <begin position="20"/>
        <end position="81"/>
    </location>
</feature>
<dbReference type="InterPro" id="IPR036527">
    <property type="entry name" value="SCP2_sterol-bd_dom_sf"/>
</dbReference>
<dbReference type="AlphaFoldDB" id="A0A8H3IEL8"/>
<evidence type="ECO:0000313" key="2">
    <source>
        <dbReference type="EMBL" id="CAF9913085.1"/>
    </source>
</evidence>